<evidence type="ECO:0000313" key="3">
    <source>
        <dbReference type="Proteomes" id="UP001369815"/>
    </source>
</evidence>
<dbReference type="InterPro" id="IPR016181">
    <property type="entry name" value="Acyl_CoA_acyltransferase"/>
</dbReference>
<proteinExistence type="predicted"/>
<name>A0AAX6MWY2_9PEZI</name>
<keyword evidence="3" id="KW-1185">Reference proteome</keyword>
<feature type="domain" description="N-acetyltransferase" evidence="1">
    <location>
        <begin position="24"/>
        <end position="169"/>
    </location>
</feature>
<dbReference type="SUPFAM" id="SSF55729">
    <property type="entry name" value="Acyl-CoA N-acyltransferases (Nat)"/>
    <property type="match status" value="1"/>
</dbReference>
<dbReference type="CDD" id="cd04301">
    <property type="entry name" value="NAT_SF"/>
    <property type="match status" value="1"/>
</dbReference>
<protein>
    <recommendedName>
        <fullName evidence="1">N-acetyltransferase domain-containing protein</fullName>
    </recommendedName>
</protein>
<dbReference type="PANTHER" id="PTHR43233:SF1">
    <property type="entry name" value="FAMILY N-ACETYLTRANSFERASE, PUTATIVE (AFU_ORTHOLOGUE AFUA_6G03350)-RELATED"/>
    <property type="match status" value="1"/>
</dbReference>
<dbReference type="AlphaFoldDB" id="A0AAX6MWY2"/>
<sequence>MVLETVSHDWYRDEFLISTEPLLIQVDAVNEALSSDLMWWAQGLPRDMIKKALHNSLCLGLYVLPKSTSEMAGQSSPKQVGLVRVVTDDVTFAYLTDVYVLPEYQGKGLGRWMMECLNEVIRGWTHLRRFMFLTSDRMDLYRKYLGAKDWRECNTEGISIGLIEGPAAQHPKHA</sequence>
<dbReference type="EMBL" id="JBANMG010000002">
    <property type="protein sequence ID" value="KAK6957119.1"/>
    <property type="molecule type" value="Genomic_DNA"/>
</dbReference>
<dbReference type="InterPro" id="IPR000182">
    <property type="entry name" value="GNAT_dom"/>
</dbReference>
<dbReference type="PANTHER" id="PTHR43233">
    <property type="entry name" value="FAMILY N-ACETYLTRANSFERASE, PUTATIVE (AFU_ORTHOLOGUE AFUA_6G03350)-RELATED"/>
    <property type="match status" value="1"/>
</dbReference>
<reference evidence="2 3" key="1">
    <citation type="journal article" date="2024" name="Front Chem Biol">
        <title>Unveiling the potential of Daldinia eschscholtzii MFLUCC 19-0629 through bioactivity and bioinformatics studies for enhanced sustainable agriculture production.</title>
        <authorList>
            <person name="Brooks S."/>
            <person name="Weaver J.A."/>
            <person name="Klomchit A."/>
            <person name="Alharthi S.A."/>
            <person name="Onlamun T."/>
            <person name="Nurani R."/>
            <person name="Vong T.K."/>
            <person name="Alberti F."/>
            <person name="Greco C."/>
        </authorList>
    </citation>
    <scope>NUCLEOTIDE SEQUENCE [LARGE SCALE GENOMIC DNA]</scope>
    <source>
        <strain evidence="2">MFLUCC 19-0629</strain>
    </source>
</reference>
<dbReference type="Pfam" id="PF13508">
    <property type="entry name" value="Acetyltransf_7"/>
    <property type="match status" value="1"/>
</dbReference>
<dbReference type="Proteomes" id="UP001369815">
    <property type="component" value="Unassembled WGS sequence"/>
</dbReference>
<dbReference type="InterPro" id="IPR053144">
    <property type="entry name" value="Acetyltransferase_Butenolide"/>
</dbReference>
<dbReference type="GO" id="GO:0016747">
    <property type="term" value="F:acyltransferase activity, transferring groups other than amino-acyl groups"/>
    <property type="evidence" value="ECO:0007669"/>
    <property type="project" value="InterPro"/>
</dbReference>
<accession>A0AAX6MWY2</accession>
<evidence type="ECO:0000259" key="1">
    <source>
        <dbReference type="PROSITE" id="PS51186"/>
    </source>
</evidence>
<gene>
    <name evidence="2" type="ORF">Daesc_002404</name>
</gene>
<comment type="caution">
    <text evidence="2">The sequence shown here is derived from an EMBL/GenBank/DDBJ whole genome shotgun (WGS) entry which is preliminary data.</text>
</comment>
<dbReference type="Gene3D" id="3.40.630.30">
    <property type="match status" value="1"/>
</dbReference>
<organism evidence="2 3">
    <name type="scientific">Daldinia eschscholtzii</name>
    <dbReference type="NCBI Taxonomy" id="292717"/>
    <lineage>
        <taxon>Eukaryota</taxon>
        <taxon>Fungi</taxon>
        <taxon>Dikarya</taxon>
        <taxon>Ascomycota</taxon>
        <taxon>Pezizomycotina</taxon>
        <taxon>Sordariomycetes</taxon>
        <taxon>Xylariomycetidae</taxon>
        <taxon>Xylariales</taxon>
        <taxon>Hypoxylaceae</taxon>
        <taxon>Daldinia</taxon>
    </lineage>
</organism>
<evidence type="ECO:0000313" key="2">
    <source>
        <dbReference type="EMBL" id="KAK6957119.1"/>
    </source>
</evidence>
<dbReference type="PROSITE" id="PS51186">
    <property type="entry name" value="GNAT"/>
    <property type="match status" value="1"/>
</dbReference>